<evidence type="ECO:0000256" key="7">
    <source>
        <dbReference type="ARBA" id="ARBA00022946"/>
    </source>
</evidence>
<gene>
    <name evidence="14" type="primary">TIMM50</name>
    <name evidence="14" type="ORF">Ciccas_001490</name>
</gene>
<keyword evidence="7 12" id="KW-0809">Transit peptide</keyword>
<dbReference type="GO" id="GO:0005744">
    <property type="term" value="C:TIM23 mitochondrial import inner membrane translocase complex"/>
    <property type="evidence" value="ECO:0007669"/>
    <property type="project" value="UniProtKB-UniRule"/>
</dbReference>
<evidence type="ECO:0000259" key="13">
    <source>
        <dbReference type="PROSITE" id="PS50969"/>
    </source>
</evidence>
<evidence type="ECO:0000313" key="15">
    <source>
        <dbReference type="Proteomes" id="UP001626550"/>
    </source>
</evidence>
<dbReference type="PANTHER" id="PTHR12210">
    <property type="entry name" value="DULLARD PROTEIN PHOSPHATASE"/>
    <property type="match status" value="1"/>
</dbReference>
<dbReference type="Pfam" id="PF03031">
    <property type="entry name" value="NIF"/>
    <property type="match status" value="1"/>
</dbReference>
<dbReference type="SMART" id="SM00577">
    <property type="entry name" value="CPDc"/>
    <property type="match status" value="1"/>
</dbReference>
<dbReference type="InterPro" id="IPR004274">
    <property type="entry name" value="FCP1_dom"/>
</dbReference>
<sequence length="343" mass="39934">MIFSRICSPNNLWQLTHFKGLKNAQLRKSYSSTISARSTTTNDGENSSNEQSTWNKNNFWKYALYSYTALTISGLGFAVSTWGAPAKDENGKELKDQYSDMNVLYAYAARTLKELLVFKDSIRDPISDKLLPDPVEPPYFQPKYTLVIEAKDLLVHPDWKLRTGWRYKKRPALEMFLQQLYPYFEVVCYTSEPSLSMAPVLQQLDPKGELIHYRLFREATRYREGIHFKDLSCLNRDLSKVIMVDISKEAVDLQPDNALILSPWKGDDADRDLIDLAAFLRMIAMSGVDDVRPALNNYMKHKDPLALFRERHQMLMEKEAEKKRSVQEKQQSPFQRFSFTHYR</sequence>
<dbReference type="AlphaFoldDB" id="A0ABD2QJW5"/>
<evidence type="ECO:0000256" key="5">
    <source>
        <dbReference type="ARBA" id="ARBA00022792"/>
    </source>
</evidence>
<keyword evidence="9 12" id="KW-0811">Translocation</keyword>
<dbReference type="EMBL" id="JBJKFK010000098">
    <property type="protein sequence ID" value="KAL3319829.1"/>
    <property type="molecule type" value="Genomic_DNA"/>
</dbReference>
<dbReference type="InterPro" id="IPR050365">
    <property type="entry name" value="TIM50"/>
</dbReference>
<dbReference type="SUPFAM" id="SSF56784">
    <property type="entry name" value="HAD-like"/>
    <property type="match status" value="1"/>
</dbReference>
<reference evidence="14 15" key="1">
    <citation type="submission" date="2024-11" db="EMBL/GenBank/DDBJ databases">
        <title>Adaptive evolution of stress response genes in parasites aligns with host niche diversity.</title>
        <authorList>
            <person name="Hahn C."/>
            <person name="Resl P."/>
        </authorList>
    </citation>
    <scope>NUCLEOTIDE SEQUENCE [LARGE SCALE GENOMIC DNA]</scope>
    <source>
        <strain evidence="14">EGGRZ-B1_66</strain>
        <tissue evidence="14">Body</tissue>
    </source>
</reference>
<organism evidence="14 15">
    <name type="scientific">Cichlidogyrus casuarinus</name>
    <dbReference type="NCBI Taxonomy" id="1844966"/>
    <lineage>
        <taxon>Eukaryota</taxon>
        <taxon>Metazoa</taxon>
        <taxon>Spiralia</taxon>
        <taxon>Lophotrochozoa</taxon>
        <taxon>Platyhelminthes</taxon>
        <taxon>Monogenea</taxon>
        <taxon>Monopisthocotylea</taxon>
        <taxon>Dactylogyridea</taxon>
        <taxon>Ancyrocephalidae</taxon>
        <taxon>Cichlidogyrus</taxon>
    </lineage>
</organism>
<keyword evidence="10 12" id="KW-0496">Mitochondrion</keyword>
<keyword evidence="5" id="KW-0999">Mitochondrion inner membrane</keyword>
<keyword evidence="4" id="KW-0812">Transmembrane</keyword>
<dbReference type="InterPro" id="IPR023214">
    <property type="entry name" value="HAD_sf"/>
</dbReference>
<evidence type="ECO:0000256" key="8">
    <source>
        <dbReference type="ARBA" id="ARBA00022989"/>
    </source>
</evidence>
<evidence type="ECO:0000256" key="10">
    <source>
        <dbReference type="ARBA" id="ARBA00023128"/>
    </source>
</evidence>
<evidence type="ECO:0000256" key="12">
    <source>
        <dbReference type="RuleBase" id="RU365079"/>
    </source>
</evidence>
<dbReference type="FunFam" id="3.40.50.1000:FF:000019">
    <property type="entry name" value="Mitochondrial import inner membrane translocase subunit TIM50"/>
    <property type="match status" value="1"/>
</dbReference>
<evidence type="ECO:0000256" key="2">
    <source>
        <dbReference type="ARBA" id="ARBA00006344"/>
    </source>
</evidence>
<comment type="caution">
    <text evidence="14">The sequence shown here is derived from an EMBL/GenBank/DDBJ whole genome shotgun (WGS) entry which is preliminary data.</text>
</comment>
<dbReference type="CDD" id="cd07521">
    <property type="entry name" value="HAD_FCP1-like"/>
    <property type="match status" value="1"/>
</dbReference>
<dbReference type="Proteomes" id="UP001626550">
    <property type="component" value="Unassembled WGS sequence"/>
</dbReference>
<keyword evidence="15" id="KW-1185">Reference proteome</keyword>
<keyword evidence="8" id="KW-1133">Transmembrane helix</keyword>
<dbReference type="InterPro" id="IPR036412">
    <property type="entry name" value="HAD-like_sf"/>
</dbReference>
<dbReference type="Gene3D" id="3.40.50.1000">
    <property type="entry name" value="HAD superfamily/HAD-like"/>
    <property type="match status" value="1"/>
</dbReference>
<comment type="subunit">
    <text evidence="12">Component of the TIM23 complex.</text>
</comment>
<feature type="domain" description="FCP1 homology" evidence="13">
    <location>
        <begin position="139"/>
        <end position="283"/>
    </location>
</feature>
<accession>A0ABD2QJW5</accession>
<comment type="function">
    <text evidence="12">Essential component of the TIM23 complex, a complex that mediates the translocation of transit peptide-containing proteins across the mitochondrial inner membrane.</text>
</comment>
<evidence type="ECO:0000256" key="1">
    <source>
        <dbReference type="ARBA" id="ARBA00004434"/>
    </source>
</evidence>
<evidence type="ECO:0000256" key="3">
    <source>
        <dbReference type="ARBA" id="ARBA00022448"/>
    </source>
</evidence>
<evidence type="ECO:0000256" key="9">
    <source>
        <dbReference type="ARBA" id="ARBA00023010"/>
    </source>
</evidence>
<dbReference type="GO" id="GO:0015031">
    <property type="term" value="P:protein transport"/>
    <property type="evidence" value="ECO:0007669"/>
    <property type="project" value="UniProtKB-KW"/>
</dbReference>
<name>A0ABD2QJW5_9PLAT</name>
<keyword evidence="11" id="KW-0472">Membrane</keyword>
<comment type="similarity">
    <text evidence="2 12">Belongs to the TIM50 family.</text>
</comment>
<evidence type="ECO:0000256" key="11">
    <source>
        <dbReference type="ARBA" id="ARBA00023136"/>
    </source>
</evidence>
<evidence type="ECO:0000313" key="14">
    <source>
        <dbReference type="EMBL" id="KAL3319829.1"/>
    </source>
</evidence>
<evidence type="ECO:0000256" key="4">
    <source>
        <dbReference type="ARBA" id="ARBA00022692"/>
    </source>
</evidence>
<evidence type="ECO:0000256" key="6">
    <source>
        <dbReference type="ARBA" id="ARBA00022927"/>
    </source>
</evidence>
<dbReference type="PROSITE" id="PS50969">
    <property type="entry name" value="FCP1"/>
    <property type="match status" value="1"/>
</dbReference>
<proteinExistence type="inferred from homology"/>
<keyword evidence="6 12" id="KW-0653">Protein transport</keyword>
<protein>
    <recommendedName>
        <fullName evidence="12">Mitochondrial import inner membrane translocase subunit TIM50</fullName>
    </recommendedName>
</protein>
<comment type="subcellular location">
    <subcellularLocation>
        <location evidence="1 12">Mitochondrion inner membrane</location>
        <topology evidence="1 12">Single-pass membrane protein</topology>
    </subcellularLocation>
</comment>
<keyword evidence="3 12" id="KW-0813">Transport</keyword>